<dbReference type="VEuPathDB" id="VectorBase:SSCA002157"/>
<reference evidence="1 2" key="1">
    <citation type="journal article" date="2015" name="Parasit. Vectors">
        <title>Draft genome of the scabies mite.</title>
        <authorList>
            <person name="Rider S.D.Jr."/>
            <person name="Morgan M.S."/>
            <person name="Arlian L.G."/>
        </authorList>
    </citation>
    <scope>NUCLEOTIDE SEQUENCE [LARGE SCALE GENOMIC DNA]</scope>
    <source>
        <strain evidence="1">Arlian Lab</strain>
    </source>
</reference>
<comment type="caution">
    <text evidence="1">The sequence shown here is derived from an EMBL/GenBank/DDBJ whole genome shotgun (WGS) entry which is preliminary data.</text>
</comment>
<sequence>MKRFPIGIEKLTPISSKKLFGNWMCAIQYCPENVVVLAAIHSSNCPRMPLVGRPIESITFEIDKIGIEE</sequence>
<protein>
    <submittedName>
        <fullName evidence="1">Uncharacterized protein</fullName>
    </submittedName>
</protein>
<dbReference type="EMBL" id="JXLN01008032">
    <property type="protein sequence ID" value="KPM04281.1"/>
    <property type="molecule type" value="Genomic_DNA"/>
</dbReference>
<organism evidence="1 2">
    <name type="scientific">Sarcoptes scabiei</name>
    <name type="common">Itch mite</name>
    <name type="synonym">Acarus scabiei</name>
    <dbReference type="NCBI Taxonomy" id="52283"/>
    <lineage>
        <taxon>Eukaryota</taxon>
        <taxon>Metazoa</taxon>
        <taxon>Ecdysozoa</taxon>
        <taxon>Arthropoda</taxon>
        <taxon>Chelicerata</taxon>
        <taxon>Arachnida</taxon>
        <taxon>Acari</taxon>
        <taxon>Acariformes</taxon>
        <taxon>Sarcoptiformes</taxon>
        <taxon>Astigmata</taxon>
        <taxon>Psoroptidia</taxon>
        <taxon>Sarcoptoidea</taxon>
        <taxon>Sarcoptidae</taxon>
        <taxon>Sarcoptinae</taxon>
        <taxon>Sarcoptes</taxon>
    </lineage>
</organism>
<name>A0A132A066_SARSC</name>
<gene>
    <name evidence="1" type="ORF">QR98_0027240</name>
</gene>
<dbReference type="Proteomes" id="UP000616769">
    <property type="component" value="Unassembled WGS sequence"/>
</dbReference>
<evidence type="ECO:0000313" key="2">
    <source>
        <dbReference type="Proteomes" id="UP000616769"/>
    </source>
</evidence>
<evidence type="ECO:0000313" key="1">
    <source>
        <dbReference type="EMBL" id="KPM04281.1"/>
    </source>
</evidence>
<dbReference type="AlphaFoldDB" id="A0A132A066"/>
<proteinExistence type="predicted"/>
<accession>A0A132A066</accession>